<organism evidence="2 3">
    <name type="scientific">Alteribacillus bidgolensis</name>
    <dbReference type="NCBI Taxonomy" id="930129"/>
    <lineage>
        <taxon>Bacteria</taxon>
        <taxon>Bacillati</taxon>
        <taxon>Bacillota</taxon>
        <taxon>Bacilli</taxon>
        <taxon>Bacillales</taxon>
        <taxon>Bacillaceae</taxon>
        <taxon>Alteribacillus</taxon>
    </lineage>
</organism>
<evidence type="ECO:0000313" key="2">
    <source>
        <dbReference type="EMBL" id="SDH87756.1"/>
    </source>
</evidence>
<dbReference type="Proteomes" id="UP000199017">
    <property type="component" value="Unassembled WGS sequence"/>
</dbReference>
<protein>
    <submittedName>
        <fullName evidence="2">HD domain-containing protein</fullName>
    </submittedName>
</protein>
<evidence type="ECO:0000259" key="1">
    <source>
        <dbReference type="Pfam" id="PF01966"/>
    </source>
</evidence>
<feature type="domain" description="HD" evidence="1">
    <location>
        <begin position="7"/>
        <end position="93"/>
    </location>
</feature>
<dbReference type="InterPro" id="IPR052020">
    <property type="entry name" value="Cyclic_di-GMP/3'3'-cGAMP_PDE"/>
</dbReference>
<dbReference type="EMBL" id="FNDU01000003">
    <property type="protein sequence ID" value="SDH87756.1"/>
    <property type="molecule type" value="Genomic_DNA"/>
</dbReference>
<proteinExistence type="predicted"/>
<reference evidence="2 3" key="1">
    <citation type="submission" date="2016-10" db="EMBL/GenBank/DDBJ databases">
        <authorList>
            <person name="de Groot N.N."/>
        </authorList>
    </citation>
    <scope>NUCLEOTIDE SEQUENCE [LARGE SCALE GENOMIC DNA]</scope>
    <source>
        <strain evidence="3">P4B,CCM 7963,CECT 7998,DSM 25260,IBRC-M 10614,KCTC 13821</strain>
    </source>
</reference>
<dbReference type="InterPro" id="IPR003607">
    <property type="entry name" value="HD/PDEase_dom"/>
</dbReference>
<dbReference type="Pfam" id="PF01966">
    <property type="entry name" value="HD"/>
    <property type="match status" value="1"/>
</dbReference>
<dbReference type="AlphaFoldDB" id="A0A1G8G0K4"/>
<keyword evidence="3" id="KW-1185">Reference proteome</keyword>
<dbReference type="PANTHER" id="PTHR45228">
    <property type="entry name" value="CYCLIC DI-GMP PHOSPHODIESTERASE TM_0186-RELATED"/>
    <property type="match status" value="1"/>
</dbReference>
<name>A0A1G8G0K4_9BACI</name>
<accession>A0A1G8G0K4</accession>
<sequence length="110" mass="12245">MGLDRTKLQELATGALLHDIGKILPGSRSSDEHHSCIGFNFLRKNKEISTLFSHIALAHHEHHINGSGLPLSMKEKDIHSLARITAVANYYNNLVNGGGEYDELKRVNIF</sequence>
<dbReference type="STRING" id="930129.SAMN05216352_103164"/>
<dbReference type="CDD" id="cd00077">
    <property type="entry name" value="HDc"/>
    <property type="match status" value="1"/>
</dbReference>
<dbReference type="RefSeq" id="WP_245917781.1">
    <property type="nucleotide sequence ID" value="NZ_FNDU01000003.1"/>
</dbReference>
<gene>
    <name evidence="2" type="ORF">SAMN05216352_103164</name>
</gene>
<dbReference type="SUPFAM" id="SSF109604">
    <property type="entry name" value="HD-domain/PDEase-like"/>
    <property type="match status" value="1"/>
</dbReference>
<evidence type="ECO:0000313" key="3">
    <source>
        <dbReference type="Proteomes" id="UP000199017"/>
    </source>
</evidence>
<dbReference type="InterPro" id="IPR006674">
    <property type="entry name" value="HD_domain"/>
</dbReference>
<dbReference type="Gene3D" id="1.10.3210.10">
    <property type="entry name" value="Hypothetical protein af1432"/>
    <property type="match status" value="1"/>
</dbReference>